<gene>
    <name evidence="8" type="ORF">CC117_11690</name>
</gene>
<dbReference type="OrthoDB" id="3396203at2"/>
<comment type="caution">
    <text evidence="8">The sequence shown here is derived from an EMBL/GenBank/DDBJ whole genome shotgun (WGS) entry which is preliminary data.</text>
</comment>
<keyword evidence="4 6" id="KW-1133">Transmembrane helix</keyword>
<reference evidence="9" key="1">
    <citation type="submission" date="2016-07" db="EMBL/GenBank/DDBJ databases">
        <title>Sequence Frankia sp. strain CcI1.17.</title>
        <authorList>
            <person name="Ghodhbane-Gtari F."/>
            <person name="Swanson E."/>
            <person name="Gueddou A."/>
            <person name="Morris K."/>
            <person name="Hezbri K."/>
            <person name="Ktari A."/>
            <person name="Nouioui I."/>
            <person name="Abebe-Akele F."/>
            <person name="Simpson S."/>
            <person name="Thomas K."/>
            <person name="Gtari M."/>
            <person name="Tisa L.S."/>
            <person name="Hurst S."/>
        </authorList>
    </citation>
    <scope>NUCLEOTIDE SEQUENCE [LARGE SCALE GENOMIC DNA]</scope>
    <source>
        <strain evidence="9">Cc1.17</strain>
    </source>
</reference>
<organism evidence="8 9">
    <name type="scientific">Parafrankia colletiae</name>
    <dbReference type="NCBI Taxonomy" id="573497"/>
    <lineage>
        <taxon>Bacteria</taxon>
        <taxon>Bacillati</taxon>
        <taxon>Actinomycetota</taxon>
        <taxon>Actinomycetes</taxon>
        <taxon>Frankiales</taxon>
        <taxon>Frankiaceae</taxon>
        <taxon>Parafrankia</taxon>
    </lineage>
</organism>
<sequence>MTDPSPQSGFWPVGAARLVSLAEATSFLLLLVATAVKHGADEEIGVKVLGPVHGALFIAYCLLVLYVSVLRRWRPVRTLLALGASVLPVAPFFVERHWLRPLDATDGQSGTAGPARSAPAG</sequence>
<feature type="domain" description="DUF3817" evidence="7">
    <location>
        <begin position="15"/>
        <end position="99"/>
    </location>
</feature>
<dbReference type="PANTHER" id="PTHR40077">
    <property type="entry name" value="MEMBRANE PROTEIN-RELATED"/>
    <property type="match status" value="1"/>
</dbReference>
<keyword evidence="3 6" id="KW-0812">Transmembrane</keyword>
<keyword evidence="9" id="KW-1185">Reference proteome</keyword>
<keyword evidence="2" id="KW-1003">Cell membrane</keyword>
<evidence type="ECO:0000256" key="4">
    <source>
        <dbReference type="ARBA" id="ARBA00022989"/>
    </source>
</evidence>
<comment type="subcellular location">
    <subcellularLocation>
        <location evidence="1">Cell membrane</location>
        <topology evidence="1">Multi-pass membrane protein</topology>
    </subcellularLocation>
</comment>
<keyword evidence="5 6" id="KW-0472">Membrane</keyword>
<accession>A0A1S1RB72</accession>
<name>A0A1S1RB72_9ACTN</name>
<evidence type="ECO:0000256" key="5">
    <source>
        <dbReference type="ARBA" id="ARBA00023136"/>
    </source>
</evidence>
<evidence type="ECO:0000256" key="1">
    <source>
        <dbReference type="ARBA" id="ARBA00004651"/>
    </source>
</evidence>
<evidence type="ECO:0000256" key="2">
    <source>
        <dbReference type="ARBA" id="ARBA00022475"/>
    </source>
</evidence>
<dbReference type="NCBIfam" id="TIGR03954">
    <property type="entry name" value="integ_memb_HG"/>
    <property type="match status" value="1"/>
</dbReference>
<dbReference type="EMBL" id="MBLM01000036">
    <property type="protein sequence ID" value="OHV43257.1"/>
    <property type="molecule type" value="Genomic_DNA"/>
</dbReference>
<evidence type="ECO:0000256" key="3">
    <source>
        <dbReference type="ARBA" id="ARBA00022692"/>
    </source>
</evidence>
<dbReference type="InterPro" id="IPR023845">
    <property type="entry name" value="DUF3817_TM"/>
</dbReference>
<evidence type="ECO:0000256" key="6">
    <source>
        <dbReference type="SAM" id="Phobius"/>
    </source>
</evidence>
<evidence type="ECO:0000313" key="8">
    <source>
        <dbReference type="EMBL" id="OHV43257.1"/>
    </source>
</evidence>
<dbReference type="GO" id="GO:0005886">
    <property type="term" value="C:plasma membrane"/>
    <property type="evidence" value="ECO:0007669"/>
    <property type="project" value="UniProtKB-SubCell"/>
</dbReference>
<dbReference type="AlphaFoldDB" id="A0A1S1RB72"/>
<evidence type="ECO:0000313" key="9">
    <source>
        <dbReference type="Proteomes" id="UP000179627"/>
    </source>
</evidence>
<protein>
    <recommendedName>
        <fullName evidence="7">DUF3817 domain-containing protein</fullName>
    </recommendedName>
</protein>
<dbReference type="Proteomes" id="UP000179627">
    <property type="component" value="Unassembled WGS sequence"/>
</dbReference>
<feature type="transmembrane region" description="Helical" evidence="6">
    <location>
        <begin position="48"/>
        <end position="69"/>
    </location>
</feature>
<dbReference type="RefSeq" id="WP_071082828.1">
    <property type="nucleotide sequence ID" value="NZ_MBLM01000036.1"/>
</dbReference>
<proteinExistence type="predicted"/>
<dbReference type="PANTHER" id="PTHR40077:SF1">
    <property type="entry name" value="MEMBRANE PROTEIN"/>
    <property type="match status" value="1"/>
</dbReference>
<dbReference type="Pfam" id="PF12823">
    <property type="entry name" value="DUF3817"/>
    <property type="match status" value="1"/>
</dbReference>
<evidence type="ECO:0000259" key="7">
    <source>
        <dbReference type="Pfam" id="PF12823"/>
    </source>
</evidence>
<feature type="transmembrane region" description="Helical" evidence="6">
    <location>
        <begin position="15"/>
        <end position="36"/>
    </location>
</feature>